<evidence type="ECO:0000313" key="2">
    <source>
        <dbReference type="Proteomes" id="UP000805649"/>
    </source>
</evidence>
<reference evidence="1 2" key="1">
    <citation type="journal article" date="2020" name="Phytopathology">
        <title>Genome Sequence Resources of Colletotrichum truncatum, C. plurivorum, C. musicola, and C. sojae: Four Species Pathogenic to Soybean (Glycine max).</title>
        <authorList>
            <person name="Rogerio F."/>
            <person name="Boufleur T.R."/>
            <person name="Ciampi-Guillardi M."/>
            <person name="Sukno S.A."/>
            <person name="Thon M.R."/>
            <person name="Massola Junior N.S."/>
            <person name="Baroncelli R."/>
        </authorList>
    </citation>
    <scope>NUCLEOTIDE SEQUENCE [LARGE SCALE GENOMIC DNA]</scope>
    <source>
        <strain evidence="1 2">CMES1059</strain>
    </source>
</reference>
<sequence length="968" mass="103825">MATTLPRPSRPSNGPPSMALPALPIPKTRKSTGGIPSSKSTPSTPNPKSGLRAPSSSTTFLPPTTPAPSSALPQPRAVSAMSNSSIKTLRKTVSINSFPQPPRGDNRVNSLPPSPLGTDSSRNSTRKSKGSTTPSYSHLSNGAPSLLNNNAEGKSISSASVRMSDGLISISSPPQSRSSSAQDSYSTSATTYDDPLDGSAAKSLSDGTIDKRGSKLDGKGNVLVSVRVRPDAGGNENNKTEGEWMVDGRKSLVAYRGKEGGDYFYDNVFTTHDDNSRVYDCIAKRLVRRVMEGYHGTVFAYGMTGTGKTFSMQGTASSPGVIPLAITDIFSYIRETPSREFLLRVSYLEIYNEKIHDLLSMSTGPGAGANNGQEEIKLREDSKRGVYASPLKEEIVQSPTQLLRVIARGDQARRTASTQFNARSSRSHAVVQIVVESRERIPGNPGGGDSKRSAMLPGGVRVSTLSLIDLAGSEKAAESKERRTEGSHINKSLLTLGTVISKLSEHKDKDGKAADKDGKHLPYRDSKLTRLLQGALSGGSLVSILCTIQIGAAGSAASSNSHTSETINTLKFASRAKNNIVSHAKRAEEALGAGGDGGARVLLERYRMEILELRQQLDTQAKDKNAKHAEAERARDAEEEKARELEAEHRHEEQMLEMQLARTALKERIDHLNRLILSSKSIGVNASGSYSALGIHTRSSMASVRSLATSSGGRPFLERTASMTSATSTIGRRSSGRSSGGKRVSSGEAGVITDDDSIGEYGDGSASLTAQNRALQADLADKTRYIQTLEKRLMQARRASSSRTSVGFSAPNKGIMVGEDHSVSTLLREKDSEIAELRARLDDKDRMLAALRSAARSREVAEGPTDGRASALYEHSPPPSMNPPPAPSNHPLTGPRNHTKSVDEVNKMLDEMIQDRVETGHIVRGTRGSVRVASERKLEPHPEQSLKMEPLRKTASFDEPSRTSAVEA</sequence>
<name>A0ACC3Z3Z7_COLTU</name>
<organism evidence="1 2">
    <name type="scientific">Colletotrichum truncatum</name>
    <name type="common">Anthracnose fungus</name>
    <name type="synonym">Colletotrichum capsici</name>
    <dbReference type="NCBI Taxonomy" id="5467"/>
    <lineage>
        <taxon>Eukaryota</taxon>
        <taxon>Fungi</taxon>
        <taxon>Dikarya</taxon>
        <taxon>Ascomycota</taxon>
        <taxon>Pezizomycotina</taxon>
        <taxon>Sordariomycetes</taxon>
        <taxon>Hypocreomycetidae</taxon>
        <taxon>Glomerellales</taxon>
        <taxon>Glomerellaceae</taxon>
        <taxon>Colletotrichum</taxon>
        <taxon>Colletotrichum truncatum species complex</taxon>
    </lineage>
</organism>
<dbReference type="Proteomes" id="UP000805649">
    <property type="component" value="Unassembled WGS sequence"/>
</dbReference>
<gene>
    <name evidence="1" type="ORF">CTRU02_205443</name>
</gene>
<keyword evidence="2" id="KW-1185">Reference proteome</keyword>
<dbReference type="EMBL" id="VUJX02000003">
    <property type="protein sequence ID" value="KAL0938833.1"/>
    <property type="molecule type" value="Genomic_DNA"/>
</dbReference>
<accession>A0ACC3Z3Z7</accession>
<evidence type="ECO:0000313" key="1">
    <source>
        <dbReference type="EMBL" id="KAL0938833.1"/>
    </source>
</evidence>
<comment type="caution">
    <text evidence="1">The sequence shown here is derived from an EMBL/GenBank/DDBJ whole genome shotgun (WGS) entry which is preliminary data.</text>
</comment>
<proteinExistence type="predicted"/>
<protein>
    <submittedName>
        <fullName evidence="1">Kinesin family protein</fullName>
    </submittedName>
</protein>